<dbReference type="OrthoDB" id="1325934at2759"/>
<comment type="caution">
    <text evidence="1">The sequence shown here is derived from an EMBL/GenBank/DDBJ whole genome shotgun (WGS) entry which is preliminary data.</text>
</comment>
<reference evidence="1 2" key="1">
    <citation type="submission" date="2020-09" db="EMBL/GenBank/DDBJ databases">
        <title>De no assembly of potato wild relative species, Solanum commersonii.</title>
        <authorList>
            <person name="Cho K."/>
        </authorList>
    </citation>
    <scope>NUCLEOTIDE SEQUENCE [LARGE SCALE GENOMIC DNA]</scope>
    <source>
        <strain evidence="1">LZ3.2</strain>
        <tissue evidence="1">Leaf</tissue>
    </source>
</reference>
<evidence type="ECO:0000313" key="2">
    <source>
        <dbReference type="Proteomes" id="UP000824120"/>
    </source>
</evidence>
<dbReference type="EMBL" id="JACXVP010000010">
    <property type="protein sequence ID" value="KAG5581492.1"/>
    <property type="molecule type" value="Genomic_DNA"/>
</dbReference>
<sequence length="194" mass="21612">MAPSSTRSTPQLGATVVPLARVQKLEAKMAILLHHIQPWMQKSIVEFEARMERMIEGMMDWKVQLASLLTDVDAILATPTIEPQAALTALTDDTVLDVLFNRTAEEGLDLTHAKGPENKIKTCTISIKLRPITPMPPGYSDFSRFGQICPFDDFSLKNDVNRSIIGQITSFGINVGYLDFTRLHPTTCKHNPTF</sequence>
<protein>
    <recommendedName>
        <fullName evidence="3">Integrase core domain containing protein</fullName>
    </recommendedName>
</protein>
<dbReference type="Proteomes" id="UP000824120">
    <property type="component" value="Chromosome 10"/>
</dbReference>
<evidence type="ECO:0008006" key="3">
    <source>
        <dbReference type="Google" id="ProtNLM"/>
    </source>
</evidence>
<accession>A0A9J5X2G7</accession>
<dbReference type="AlphaFoldDB" id="A0A9J5X2G7"/>
<evidence type="ECO:0000313" key="1">
    <source>
        <dbReference type="EMBL" id="KAG5581492.1"/>
    </source>
</evidence>
<proteinExistence type="predicted"/>
<keyword evidence="2" id="KW-1185">Reference proteome</keyword>
<organism evidence="1 2">
    <name type="scientific">Solanum commersonii</name>
    <name type="common">Commerson's wild potato</name>
    <name type="synonym">Commerson's nightshade</name>
    <dbReference type="NCBI Taxonomy" id="4109"/>
    <lineage>
        <taxon>Eukaryota</taxon>
        <taxon>Viridiplantae</taxon>
        <taxon>Streptophyta</taxon>
        <taxon>Embryophyta</taxon>
        <taxon>Tracheophyta</taxon>
        <taxon>Spermatophyta</taxon>
        <taxon>Magnoliopsida</taxon>
        <taxon>eudicotyledons</taxon>
        <taxon>Gunneridae</taxon>
        <taxon>Pentapetalae</taxon>
        <taxon>asterids</taxon>
        <taxon>lamiids</taxon>
        <taxon>Solanales</taxon>
        <taxon>Solanaceae</taxon>
        <taxon>Solanoideae</taxon>
        <taxon>Solaneae</taxon>
        <taxon>Solanum</taxon>
    </lineage>
</organism>
<name>A0A9J5X2G7_SOLCO</name>
<gene>
    <name evidence="1" type="ORF">H5410_052119</name>
</gene>